<name>A0ABN8MK57_9CNID</name>
<reference evidence="7 8" key="1">
    <citation type="submission" date="2022-05" db="EMBL/GenBank/DDBJ databases">
        <authorList>
            <consortium name="Genoscope - CEA"/>
            <person name="William W."/>
        </authorList>
    </citation>
    <scope>NUCLEOTIDE SEQUENCE [LARGE SCALE GENOMIC DNA]</scope>
</reference>
<feature type="compositionally biased region" description="Basic and acidic residues" evidence="6">
    <location>
        <begin position="526"/>
        <end position="553"/>
    </location>
</feature>
<feature type="coiled-coil region" evidence="5">
    <location>
        <begin position="22"/>
        <end position="95"/>
    </location>
</feature>
<evidence type="ECO:0008006" key="9">
    <source>
        <dbReference type="Google" id="ProtNLM"/>
    </source>
</evidence>
<organism evidence="7 8">
    <name type="scientific">Porites evermanni</name>
    <dbReference type="NCBI Taxonomy" id="104178"/>
    <lineage>
        <taxon>Eukaryota</taxon>
        <taxon>Metazoa</taxon>
        <taxon>Cnidaria</taxon>
        <taxon>Anthozoa</taxon>
        <taxon>Hexacorallia</taxon>
        <taxon>Scleractinia</taxon>
        <taxon>Fungiina</taxon>
        <taxon>Poritidae</taxon>
        <taxon>Porites</taxon>
    </lineage>
</organism>
<evidence type="ECO:0000256" key="3">
    <source>
        <dbReference type="ARBA" id="ARBA00023054"/>
    </source>
</evidence>
<protein>
    <recommendedName>
        <fullName evidence="9">Centrosomal protein of 83 kDa</fullName>
    </recommendedName>
</protein>
<feature type="region of interest" description="Disordered" evidence="6">
    <location>
        <begin position="627"/>
        <end position="647"/>
    </location>
</feature>
<evidence type="ECO:0000313" key="8">
    <source>
        <dbReference type="Proteomes" id="UP001159427"/>
    </source>
</evidence>
<accession>A0ABN8MK57</accession>
<feature type="compositionally biased region" description="Polar residues" evidence="6">
    <location>
        <begin position="509"/>
        <end position="525"/>
    </location>
</feature>
<keyword evidence="8" id="KW-1185">Reference proteome</keyword>
<feature type="coiled-coil region" evidence="5">
    <location>
        <begin position="203"/>
        <end position="397"/>
    </location>
</feature>
<feature type="region of interest" description="Disordered" evidence="6">
    <location>
        <begin position="662"/>
        <end position="684"/>
    </location>
</feature>
<evidence type="ECO:0000256" key="6">
    <source>
        <dbReference type="SAM" id="MobiDB-lite"/>
    </source>
</evidence>
<keyword evidence="3 5" id="KW-0175">Coiled coil</keyword>
<dbReference type="EMBL" id="CALNXI010000540">
    <property type="protein sequence ID" value="CAH3028903.1"/>
    <property type="molecule type" value="Genomic_DNA"/>
</dbReference>
<feature type="compositionally biased region" description="Polar residues" evidence="6">
    <location>
        <begin position="628"/>
        <end position="641"/>
    </location>
</feature>
<dbReference type="PANTHER" id="PTHR23170:SF2">
    <property type="entry name" value="CENTROSOMAL PROTEIN OF 83 KDA"/>
    <property type="match status" value="1"/>
</dbReference>
<evidence type="ECO:0000256" key="2">
    <source>
        <dbReference type="ARBA" id="ARBA00022490"/>
    </source>
</evidence>
<feature type="region of interest" description="Disordered" evidence="6">
    <location>
        <begin position="507"/>
        <end position="566"/>
    </location>
</feature>
<gene>
    <name evidence="7" type="ORF">PEVE_00035150</name>
</gene>
<comment type="subcellular location">
    <subcellularLocation>
        <location evidence="1">Cytoplasm</location>
        <location evidence="1">Cytoskeleton</location>
        <location evidence="1">Microtubule organizing center</location>
        <location evidence="1">Centrosome</location>
    </subcellularLocation>
</comment>
<keyword evidence="2" id="KW-0963">Cytoplasm</keyword>
<evidence type="ECO:0000256" key="5">
    <source>
        <dbReference type="SAM" id="Coils"/>
    </source>
</evidence>
<proteinExistence type="predicted"/>
<evidence type="ECO:0000256" key="1">
    <source>
        <dbReference type="ARBA" id="ARBA00004300"/>
    </source>
</evidence>
<evidence type="ECO:0000256" key="4">
    <source>
        <dbReference type="ARBA" id="ARBA00023212"/>
    </source>
</evidence>
<dbReference type="InterPro" id="IPR052116">
    <property type="entry name" value="Centro_Cilium_Assembly"/>
</dbReference>
<evidence type="ECO:0000313" key="7">
    <source>
        <dbReference type="EMBL" id="CAH3028903.1"/>
    </source>
</evidence>
<comment type="caution">
    <text evidence="7">The sequence shown here is derived from an EMBL/GenBank/DDBJ whole genome shotgun (WGS) entry which is preliminary data.</text>
</comment>
<dbReference type="PANTHER" id="PTHR23170">
    <property type="entry name" value="NY-REN-58 ANTIGEN"/>
    <property type="match status" value="1"/>
</dbReference>
<sequence>MAGQQVEILQELEKMGNLESVVTEQKIRIEKLRTTYESLKAQHLQLQDLIERKERELEDARTEIKNIKEQSQETVQRMRAERDAKIQECEEIRAQVVTPQRMELLKVKLQKEVEAPYKERYEAMENEVDKYRGDFNKLRYDYSFLKSEYEHEQAQHKQIVEEMRVHHDMEVMSMKKERDSLVQRMQHDSPSDTQRTRGLQRENAQLHMKIKGLLSELDEIRAQRETAGLQSDHVSRLQVRQLAEMTAKCKSLETEYDSLKLHCQTLEAEHERNNQTQEEMTIEINRLEKETMSQKSQMEEMSHKHKVELSNLKMSLMKNKGDLERERDELKAGIDNYNNRVQVLERTIEHLKKTINEKELELNKRVQSAVEVEWEKITQLEQAKLQLEASIGHLERTKLDSDASHRAETEKLEEQLRSAIDIKSLGEKECNQLKAQLQDLAKVADELNKEKTRIQELKQKHQQLQNQCQSLLSNEQQLLAANERLKTSLELVNDELSILRSDLQRQQDESNNSLEQNRQQWQNEKNGLEAEITKLEKELKKNEENSKKQEKDNKKKSKKHKQTINQLQDKIQVLEAKEDQLKLEKDSVKKHLELENEKLRRQMEKFRKRQNRFKSVLDGGQGAGVTFFPTSSSPVPFNSTLDQDRQQRDIMTVRDRLEELEENQKHISDLLANTERPGDDLRIS</sequence>
<dbReference type="Proteomes" id="UP001159427">
    <property type="component" value="Unassembled WGS sequence"/>
</dbReference>
<keyword evidence="4" id="KW-0206">Cytoskeleton</keyword>